<sequence>MDLESCVPPGFRFHPTEEELVGYYLNRKVSSLKIDLDVITDIDLYRMEPWDIQDRCKLGYEEQKEWYFFSHKDRKYPTGTRTNRATAAGFWKATGRDKAVISKEKIIGMRKTLVFYKGRAPNGRKTDWIMHEYRLQASEHGPPQEEGWVVCRAFKKPSPSHKQGFEAWTSTYYIRENSNFRPPPISLPERSTSIFATNSPMNNIEGTNFQQVLFGSGDNQELILSSSNQSRRNFDNINNHLIELPQLDSPSINSTSLATNDQDFDHQDIDQKINNSNIDQYNEWKIFDKLLVPQVIETSSYAGQDEMLLGCFTDL</sequence>
<dbReference type="Proteomes" id="UP001060085">
    <property type="component" value="Linkage Group LG04"/>
</dbReference>
<name>A0ACC0B6N0_CATRO</name>
<comment type="caution">
    <text evidence="1">The sequence shown here is derived from an EMBL/GenBank/DDBJ whole genome shotgun (WGS) entry which is preliminary data.</text>
</comment>
<protein>
    <submittedName>
        <fullName evidence="1">Uncharacterized protein</fullName>
    </submittedName>
</protein>
<dbReference type="EMBL" id="CM044704">
    <property type="protein sequence ID" value="KAI5668292.1"/>
    <property type="molecule type" value="Genomic_DNA"/>
</dbReference>
<reference evidence="2" key="1">
    <citation type="journal article" date="2023" name="Nat. Plants">
        <title>Single-cell RNA sequencing provides a high-resolution roadmap for understanding the multicellular compartmentation of specialized metabolism.</title>
        <authorList>
            <person name="Sun S."/>
            <person name="Shen X."/>
            <person name="Li Y."/>
            <person name="Li Y."/>
            <person name="Wang S."/>
            <person name="Li R."/>
            <person name="Zhang H."/>
            <person name="Shen G."/>
            <person name="Guo B."/>
            <person name="Wei J."/>
            <person name="Xu J."/>
            <person name="St-Pierre B."/>
            <person name="Chen S."/>
            <person name="Sun C."/>
        </authorList>
    </citation>
    <scope>NUCLEOTIDE SEQUENCE [LARGE SCALE GENOMIC DNA]</scope>
</reference>
<evidence type="ECO:0000313" key="2">
    <source>
        <dbReference type="Proteomes" id="UP001060085"/>
    </source>
</evidence>
<keyword evidence="2" id="KW-1185">Reference proteome</keyword>
<organism evidence="1 2">
    <name type="scientific">Catharanthus roseus</name>
    <name type="common">Madagascar periwinkle</name>
    <name type="synonym">Vinca rosea</name>
    <dbReference type="NCBI Taxonomy" id="4058"/>
    <lineage>
        <taxon>Eukaryota</taxon>
        <taxon>Viridiplantae</taxon>
        <taxon>Streptophyta</taxon>
        <taxon>Embryophyta</taxon>
        <taxon>Tracheophyta</taxon>
        <taxon>Spermatophyta</taxon>
        <taxon>Magnoliopsida</taxon>
        <taxon>eudicotyledons</taxon>
        <taxon>Gunneridae</taxon>
        <taxon>Pentapetalae</taxon>
        <taxon>asterids</taxon>
        <taxon>lamiids</taxon>
        <taxon>Gentianales</taxon>
        <taxon>Apocynaceae</taxon>
        <taxon>Rauvolfioideae</taxon>
        <taxon>Vinceae</taxon>
        <taxon>Catharanthinae</taxon>
        <taxon>Catharanthus</taxon>
    </lineage>
</organism>
<accession>A0ACC0B6N0</accession>
<gene>
    <name evidence="1" type="ORF">M9H77_18145</name>
</gene>
<proteinExistence type="predicted"/>
<evidence type="ECO:0000313" key="1">
    <source>
        <dbReference type="EMBL" id="KAI5668292.1"/>
    </source>
</evidence>